<feature type="compositionally biased region" description="Pro residues" evidence="2">
    <location>
        <begin position="52"/>
        <end position="66"/>
    </location>
</feature>
<gene>
    <name evidence="4" type="ORF">ACFQ14_16225</name>
</gene>
<evidence type="ECO:0000256" key="3">
    <source>
        <dbReference type="SAM" id="Phobius"/>
    </source>
</evidence>
<feature type="region of interest" description="Disordered" evidence="2">
    <location>
        <begin position="1160"/>
        <end position="1268"/>
    </location>
</feature>
<feature type="compositionally biased region" description="Low complexity" evidence="2">
    <location>
        <begin position="1253"/>
        <end position="1268"/>
    </location>
</feature>
<feature type="transmembrane region" description="Helical" evidence="3">
    <location>
        <begin position="90"/>
        <end position="109"/>
    </location>
</feature>
<dbReference type="Pfam" id="PF01442">
    <property type="entry name" value="Apolipoprotein"/>
    <property type="match status" value="4"/>
</dbReference>
<feature type="transmembrane region" description="Helical" evidence="3">
    <location>
        <begin position="133"/>
        <end position="154"/>
    </location>
</feature>
<accession>A0ABW3FP83</accession>
<dbReference type="Gene3D" id="1.20.120.20">
    <property type="entry name" value="Apolipoprotein"/>
    <property type="match status" value="4"/>
</dbReference>
<evidence type="ECO:0000313" key="5">
    <source>
        <dbReference type="Proteomes" id="UP001597101"/>
    </source>
</evidence>
<keyword evidence="3" id="KW-1133">Transmembrane helix</keyword>
<keyword evidence="3" id="KW-0812">Transmembrane</keyword>
<keyword evidence="3" id="KW-0472">Membrane</keyword>
<evidence type="ECO:0000256" key="2">
    <source>
        <dbReference type="SAM" id="MobiDB-lite"/>
    </source>
</evidence>
<evidence type="ECO:0000313" key="4">
    <source>
        <dbReference type="EMBL" id="MFD0917952.1"/>
    </source>
</evidence>
<dbReference type="SUPFAM" id="SSF58113">
    <property type="entry name" value="Apolipoprotein A-I"/>
    <property type="match status" value="3"/>
</dbReference>
<dbReference type="RefSeq" id="WP_377213805.1">
    <property type="nucleotide sequence ID" value="NZ_JBHTJV010000026.1"/>
</dbReference>
<proteinExistence type="predicted"/>
<protein>
    <recommendedName>
        <fullName evidence="6">Apolipoprotein A1/A4/E domain-containing protein</fullName>
    </recommendedName>
</protein>
<dbReference type="InterPro" id="IPR050163">
    <property type="entry name" value="Apolipoprotein_A1/A4/E"/>
</dbReference>
<dbReference type="PANTHER" id="PTHR18976">
    <property type="entry name" value="APOLIPOPROTEIN"/>
    <property type="match status" value="1"/>
</dbReference>
<sequence length="1375" mass="148678">MAKKAAPSNQVVEDALNAVEDALKIDFLEDEAIEGAIGEIDTAAAELSSSKSPPPAPEPPVTPAAPPANDDRRSSFAMLSTSLAKRPPSTMLWIAFFLSLVWGGLAFWAGQKSIGPRVTDVNSWTNLNTNPDLIFFAAAVVVPILLIWGFSVMVRRSQELSLAARSMTEAAYRLIEPETEAVGAVRSVGTAVRREVEGLTTGIENAINRASELESMVHNEVVSLSSSYSENELKMRGLVEELANEREAIVIHSERVRSSISGASDALKEDLSQSAVEIQDSVSQAQKSFAGTLSISNDEIKASLGLAAENLAALLSDKSDQIGNRIEEVGGSLVKRISQSSEGAGAVIEAKSNELAEKINFLAENMQTSVTGRIDDAVMKLDERNKLLIDNVDKIDGALEGRTRQINDTLVERTREIASAFSAGQSAIKNDLAQQLGQTQEMMDNKALELSMSWAARVEEINQSILAQVDEADSRLAGRLHETKGSISSVIEEVDRKLADRAQALQANLQGQAEAIDATLITASSAVVSKFDEADQRWIERTEAVAKTIEEQSGAVEMAMEMGVGAVTDRLKSVDERLAARTDELAKTIEDKTSEVDAALSRGVSAISGKLDEADERIASRAGSFREAVEEQASAIDMTLQTRADIINSSLDGGAQRINEVLAERARELSAQLDASLEGISSSLTSETQRAEQSVAASIKALEGQIEKSVLTADQTMAARSQQVIKSLSERTAELNTMLAARSRELSTMLVKDTLPALKGFEQRGAGVAELMADKVRSAADDVAERLEAAASGVSEKITQSSGNVAQKLEGAIVSSNERMEAAAQAAAEDLAKRYMALEGQTSELIGQLSASTQNLTTTVENHSGQLVSTGDAMARKMAEVAQEVSERVRAENESMVNAITARSRDTIAALSETNGKLAGEIGDLLGRLDQSNGTLSELIVSADSNLTNAQRLLAERAAEFRQTVGEASDDLNSSSSLIESNYLGLKDVSGRVLVEISDIASRFAEQSDALTNVSRLLDQTQGNMSISLDERRNAIEALTNGLVSRSADLEELMRRFTEMMSETVNTAEGRARSLTSGLSESVASVAKEATERFAQATEEMRMTAQDLRSEISRTRAEMKKSVLELPDETKESTSAMRRVVSDQIKALKDLNDIVSKAPRYQDATPSNVTPPAAIAQPAPVAEKKPEPRPAPEPPRPAASEPVRERETVSSALRGPINFDQEAETITPKPQSANSGWVSDLLRRASRDEDAAAEPSPRARSRSNESLNSLSTEIARSIDHDEAVRLWDRYQRGERGIFKRDIYTPEGRRVFDEISDKFDNDPKFRDSVKRYVTDFERLIADVSKNDRDNVMTQTYLVSDTGKVYTMLAHAAGRFA</sequence>
<feature type="compositionally biased region" description="Polar residues" evidence="2">
    <location>
        <begin position="1228"/>
        <end position="1237"/>
    </location>
</feature>
<feature type="coiled-coil region" evidence="1">
    <location>
        <begin position="1087"/>
        <end position="1125"/>
    </location>
</feature>
<feature type="region of interest" description="Disordered" evidence="2">
    <location>
        <begin position="44"/>
        <end position="71"/>
    </location>
</feature>
<dbReference type="InterPro" id="IPR000074">
    <property type="entry name" value="ApoA_E"/>
</dbReference>
<keyword evidence="1" id="KW-0175">Coiled coil</keyword>
<evidence type="ECO:0000256" key="1">
    <source>
        <dbReference type="SAM" id="Coils"/>
    </source>
</evidence>
<name>A0ABW3FP83_9HYPH</name>
<dbReference type="PANTHER" id="PTHR18976:SF34">
    <property type="entry name" value="LIPID-BINDING PROTEIN"/>
    <property type="match status" value="1"/>
</dbReference>
<organism evidence="4 5">
    <name type="scientific">Pseudahrensia aquimaris</name>
    <dbReference type="NCBI Taxonomy" id="744461"/>
    <lineage>
        <taxon>Bacteria</taxon>
        <taxon>Pseudomonadati</taxon>
        <taxon>Pseudomonadota</taxon>
        <taxon>Alphaproteobacteria</taxon>
        <taxon>Hyphomicrobiales</taxon>
        <taxon>Ahrensiaceae</taxon>
        <taxon>Pseudahrensia</taxon>
    </lineage>
</organism>
<feature type="compositionally biased region" description="Low complexity" evidence="2">
    <location>
        <begin position="1171"/>
        <end position="1181"/>
    </location>
</feature>
<comment type="caution">
    <text evidence="4">The sequence shown here is derived from an EMBL/GenBank/DDBJ whole genome shotgun (WGS) entry which is preliminary data.</text>
</comment>
<dbReference type="Proteomes" id="UP001597101">
    <property type="component" value="Unassembled WGS sequence"/>
</dbReference>
<dbReference type="EMBL" id="JBHTJV010000026">
    <property type="protein sequence ID" value="MFD0917952.1"/>
    <property type="molecule type" value="Genomic_DNA"/>
</dbReference>
<feature type="compositionally biased region" description="Basic and acidic residues" evidence="2">
    <location>
        <begin position="1241"/>
        <end position="1250"/>
    </location>
</feature>
<keyword evidence="5" id="KW-1185">Reference proteome</keyword>
<reference evidence="5" key="1">
    <citation type="journal article" date="2019" name="Int. J. Syst. Evol. Microbiol.">
        <title>The Global Catalogue of Microorganisms (GCM) 10K type strain sequencing project: providing services to taxonomists for standard genome sequencing and annotation.</title>
        <authorList>
            <consortium name="The Broad Institute Genomics Platform"/>
            <consortium name="The Broad Institute Genome Sequencing Center for Infectious Disease"/>
            <person name="Wu L."/>
            <person name="Ma J."/>
        </authorList>
    </citation>
    <scope>NUCLEOTIDE SEQUENCE [LARGE SCALE GENOMIC DNA]</scope>
    <source>
        <strain evidence="5">CCUG 60023</strain>
    </source>
</reference>
<evidence type="ECO:0008006" key="6">
    <source>
        <dbReference type="Google" id="ProtNLM"/>
    </source>
</evidence>